<dbReference type="Pfam" id="PF03372">
    <property type="entry name" value="Exo_endo_phos"/>
    <property type="match status" value="1"/>
</dbReference>
<dbReference type="InterPro" id="IPR043128">
    <property type="entry name" value="Rev_trsase/Diguanyl_cyclase"/>
</dbReference>
<dbReference type="InterPro" id="IPR000477">
    <property type="entry name" value="RT_dom"/>
</dbReference>
<evidence type="ECO:0000256" key="4">
    <source>
        <dbReference type="SAM" id="MobiDB-lite"/>
    </source>
</evidence>
<evidence type="ECO:0000313" key="7">
    <source>
        <dbReference type="Proteomes" id="UP001274896"/>
    </source>
</evidence>
<dbReference type="GO" id="GO:0004523">
    <property type="term" value="F:RNA-DNA hybrid ribonuclease activity"/>
    <property type="evidence" value="ECO:0007669"/>
    <property type="project" value="UniProtKB-EC"/>
</dbReference>
<sequence>MVVCRMTLMVCKKKRSKIEIEKKTKWWKLKKEECCEEFRQKLRQALGDQVVLPDDWETTAEVIRETGRKLLGVSSGRRKEDKETWWWNEEVQDSVQRKRLAKKKWDMDRTEENRQEYKELQRRVKREVSKAKQKAYDELYTRLDTREGQKDLYRLARQRDRDGKDVQQVRVIKDRDGRVLTSEESVQRRWKEYFEELMNEENEREKRVEGVNSVEQKVDKIRKDEVRKALKRMKSGKAVGPDDIPVEVWKCLGEAAVEFLTSLFNRVLESERMPEEWRRSVLVPIFKNKGDVQSCSNYRGIKLMSHTMKLWERVVEARLRKVVEICEQQYGFMPRKSTTDAIFALRILMEKYRDGQRELHCVFVDLEKAYDRVPREELWYCMRKSGVAEKYVRVVQDMYERSRTVVRCAVGQTEEFKVEVGLHQGSALSPFLFAIVMDQLSEEVRQESPWTMMFADDIVICSESREQVEENLERWRFVLERRGMKVSGSKTEYMCVNEREGSGIVRLQGEEVKKVQEFKYLGSTVQSNGECGKEVKKRVQAGWNGWRKEWGDLCERKISVRIKGKVYRTVVRPAMLYGLETVSLRKRQESELEVAELKMLRFSLEVTRLDRIRNEYIRGTAHVGRLGDKVREARLRWFGHVQRREKDTPPPSGLTEDTAPPSGLTEGTGPPSGLTVDTDPSSGLTEDTAAPSGLTEDTVHPSGQTEDTVHPSGQTEDTVHPSGQTEDTVVKSPHLHHVKIISSSILPPEAVYPGKGRELADVMERRKVDILCVQESRWKGSKARSIGAGFKLFYYGVDSKRNGVGVVLKEEFVRNVLEVKRVSDRVMSLKLEIEGVMLNVVSGYAPQVGCELEEKERFWSELDEVMESIPTGERVVIGADFNGHVGEGNTGDEEVMGKFGVKERNLEGQMVVDFAKRMDMGVVNTYFQKREEHRVTYKSGGRSTQVDYILCRRGNLKEISDCKVVVGESVARQHRMVVCRMTLMVCKKKRSEIEKKTKWWKLKKEECCEEFRQKLRQALGGQVVLPDDWETTAEVIRETGRKVLGVSSGRRKEDKENWWWNEEVQDSIQRKRLAKKKWDMDRTEENRQEYKELQRRVKREVSKAKQKAYDELYTRLDTREGEKDLYRLARQRDRDGKDVQQVRVIKDRDGRVLTSEESVQRRWKEYFEELMNEENEREKRVEGVNSVEQKVDKIRKDEVRKALKRMKSGKAVGPDDIPVEVWKCLGEAAVEFLASLFNRVLESERMPEEWRRSVLVPIFKNKGDVQSCSNYRGIKLMSHTMKVWERVVEARLRKVVEICEQQYGFMPRKSTTDAIFALRILMEKYRDGQRELHCVFVDLEKAYDRVPREELWYCMRKSGVAEKYVRVVQDMYERSRTVVRCAVGQTEEFNVEVGLHQGSALSPFLFAIVMDQLSEEVRQESPWTMMFADDIVICSESREQVEENLERWRFALERRGMKVSRSKTEYMCVNEREGSGTVRLQGEEVKKVQEFKYLGSTVQSNGECGKEVKKRVQAGWNGWRKVSGVLCDQKISARIKGKVYRTVVRPAMLYGLETVSLRKRQESELEVAELKMLRFSLGVTRLDRIRNEFIRGTAHVGRLGDKVRETRLRWFGHVQRRDNTTALRHSCSHTLLL</sequence>
<dbReference type="PROSITE" id="PS50878">
    <property type="entry name" value="RT_POL"/>
    <property type="match status" value="2"/>
</dbReference>
<accession>A0AAE0R3Z0</accession>
<dbReference type="PANTHER" id="PTHR47027:SF28">
    <property type="entry name" value="ENDONUCLEASE-REVERSE TRANSCRIPTASE"/>
    <property type="match status" value="1"/>
</dbReference>
<dbReference type="InterPro" id="IPR005135">
    <property type="entry name" value="Endo/exonuclease/phosphatase"/>
</dbReference>
<dbReference type="Gene3D" id="3.30.70.270">
    <property type="match status" value="2"/>
</dbReference>
<dbReference type="SUPFAM" id="SSF56672">
    <property type="entry name" value="DNA/RNA polymerases"/>
    <property type="match status" value="2"/>
</dbReference>
<feature type="domain" description="Reverse transcriptase" evidence="5">
    <location>
        <begin position="1239"/>
        <end position="1498"/>
    </location>
</feature>
<dbReference type="EMBL" id="JAUCMX010000006">
    <property type="protein sequence ID" value="KAK3543159.1"/>
    <property type="molecule type" value="Genomic_DNA"/>
</dbReference>
<dbReference type="SUPFAM" id="SSF56219">
    <property type="entry name" value="DNase I-like"/>
    <property type="match status" value="1"/>
</dbReference>
<keyword evidence="3" id="KW-0175">Coiled coil</keyword>
<comment type="similarity">
    <text evidence="1">Belongs to the beta type-B retroviral polymerase family. HERV class-II K(HML-2) pol subfamily.</text>
</comment>
<feature type="coiled-coil region" evidence="3">
    <location>
        <begin position="100"/>
        <end position="134"/>
    </location>
</feature>
<dbReference type="PANTHER" id="PTHR47027">
    <property type="entry name" value="REVERSE TRANSCRIPTASE DOMAIN-CONTAINING PROTEIN"/>
    <property type="match status" value="1"/>
</dbReference>
<comment type="caution">
    <text evidence="6">The sequence shown here is derived from an EMBL/GenBank/DDBJ whole genome shotgun (WGS) entry which is preliminary data.</text>
</comment>
<organism evidence="6 7">
    <name type="scientific">Hemibagrus guttatus</name>
    <dbReference type="NCBI Taxonomy" id="175788"/>
    <lineage>
        <taxon>Eukaryota</taxon>
        <taxon>Metazoa</taxon>
        <taxon>Chordata</taxon>
        <taxon>Craniata</taxon>
        <taxon>Vertebrata</taxon>
        <taxon>Euteleostomi</taxon>
        <taxon>Actinopterygii</taxon>
        <taxon>Neopterygii</taxon>
        <taxon>Teleostei</taxon>
        <taxon>Ostariophysi</taxon>
        <taxon>Siluriformes</taxon>
        <taxon>Bagridae</taxon>
        <taxon>Hemibagrus</taxon>
    </lineage>
</organism>
<dbReference type="Gene3D" id="3.60.10.10">
    <property type="entry name" value="Endonuclease/exonuclease/phosphatase"/>
    <property type="match status" value="1"/>
</dbReference>
<evidence type="ECO:0000256" key="1">
    <source>
        <dbReference type="ARBA" id="ARBA00010879"/>
    </source>
</evidence>
<keyword evidence="7" id="KW-1185">Reference proteome</keyword>
<feature type="region of interest" description="Disordered" evidence="4">
    <location>
        <begin position="641"/>
        <end position="730"/>
    </location>
</feature>
<proteinExistence type="inferred from homology"/>
<evidence type="ECO:0000256" key="2">
    <source>
        <dbReference type="ARBA" id="ARBA00012180"/>
    </source>
</evidence>
<feature type="compositionally biased region" description="Polar residues" evidence="4">
    <location>
        <begin position="701"/>
        <end position="727"/>
    </location>
</feature>
<protein>
    <recommendedName>
        <fullName evidence="2">ribonuclease H</fullName>
        <ecNumber evidence="2">3.1.26.4</ecNumber>
    </recommendedName>
</protein>
<dbReference type="CDD" id="cd01650">
    <property type="entry name" value="RT_nLTR_like"/>
    <property type="match status" value="2"/>
</dbReference>
<evidence type="ECO:0000259" key="5">
    <source>
        <dbReference type="PROSITE" id="PS50878"/>
    </source>
</evidence>
<gene>
    <name evidence="6" type="ORF">QTP70_011954</name>
</gene>
<name>A0AAE0R3Z0_9TELE</name>
<dbReference type="CDD" id="cd09076">
    <property type="entry name" value="L1-EN"/>
    <property type="match status" value="1"/>
</dbReference>
<evidence type="ECO:0000313" key="6">
    <source>
        <dbReference type="EMBL" id="KAK3543159.1"/>
    </source>
</evidence>
<dbReference type="InterPro" id="IPR036691">
    <property type="entry name" value="Endo/exonu/phosph_ase_sf"/>
</dbReference>
<dbReference type="Proteomes" id="UP001274896">
    <property type="component" value="Unassembled WGS sequence"/>
</dbReference>
<dbReference type="EC" id="3.1.26.4" evidence="2"/>
<dbReference type="InterPro" id="IPR043502">
    <property type="entry name" value="DNA/RNA_pol_sf"/>
</dbReference>
<feature type="domain" description="Reverse transcriptase" evidence="5">
    <location>
        <begin position="266"/>
        <end position="525"/>
    </location>
</feature>
<evidence type="ECO:0000256" key="3">
    <source>
        <dbReference type="SAM" id="Coils"/>
    </source>
</evidence>
<feature type="coiled-coil region" evidence="3">
    <location>
        <begin position="1073"/>
        <end position="1107"/>
    </location>
</feature>
<reference evidence="6" key="1">
    <citation type="submission" date="2023-06" db="EMBL/GenBank/DDBJ databases">
        <title>Male Hemibagrus guttatus genome.</title>
        <authorList>
            <person name="Bian C."/>
        </authorList>
    </citation>
    <scope>NUCLEOTIDE SEQUENCE</scope>
    <source>
        <strain evidence="6">Male_cb2023</strain>
        <tissue evidence="6">Muscle</tissue>
    </source>
</reference>
<dbReference type="Pfam" id="PF00078">
    <property type="entry name" value="RVT_1"/>
    <property type="match status" value="2"/>
</dbReference>